<sequence length="194" mass="20646">MSLSTLDPRTALVVVDLQQGIVGMPTQPHTGAEVVARTVELADAFRAQGLPVVLVRVSFAADFADAVPGRTERQARGLAFPEGWDAVVDELSGHDGDIRVTKHNWSAFHGTDLDVQLRRRGVTQIVLTGIATSIGVESTARDAYAHGYHVTLATDAMADGDGEAHRGSVERIFPRLGESGSTAEVLELLAKTHG</sequence>
<dbReference type="EMBL" id="CP163441">
    <property type="protein sequence ID" value="XDQ41304.1"/>
    <property type="molecule type" value="Genomic_DNA"/>
</dbReference>
<dbReference type="Pfam" id="PF00857">
    <property type="entry name" value="Isochorismatase"/>
    <property type="match status" value="1"/>
</dbReference>
<dbReference type="CDD" id="cd00431">
    <property type="entry name" value="cysteine_hydrolases"/>
    <property type="match status" value="1"/>
</dbReference>
<evidence type="ECO:0000259" key="2">
    <source>
        <dbReference type="Pfam" id="PF00857"/>
    </source>
</evidence>
<dbReference type="SUPFAM" id="SSF52499">
    <property type="entry name" value="Isochorismatase-like hydrolases"/>
    <property type="match status" value="1"/>
</dbReference>
<accession>A0AB39QF79</accession>
<gene>
    <name evidence="3" type="ORF">AB5J52_02890</name>
</gene>
<keyword evidence="1 3" id="KW-0378">Hydrolase</keyword>
<dbReference type="InterPro" id="IPR000868">
    <property type="entry name" value="Isochorismatase-like_dom"/>
</dbReference>
<dbReference type="NCBIfam" id="NF008517">
    <property type="entry name" value="PRK11440.1"/>
    <property type="match status" value="1"/>
</dbReference>
<dbReference type="InterPro" id="IPR036380">
    <property type="entry name" value="Isochorismatase-like_sf"/>
</dbReference>
<dbReference type="Gene3D" id="3.40.50.850">
    <property type="entry name" value="Isochorismatase-like"/>
    <property type="match status" value="1"/>
</dbReference>
<name>A0AB39QF79_9ACTN</name>
<dbReference type="InterPro" id="IPR050272">
    <property type="entry name" value="Isochorismatase-like_hydrls"/>
</dbReference>
<evidence type="ECO:0000313" key="3">
    <source>
        <dbReference type="EMBL" id="XDQ41304.1"/>
    </source>
</evidence>
<dbReference type="PANTHER" id="PTHR43540">
    <property type="entry name" value="PEROXYUREIDOACRYLATE/UREIDOACRYLATE AMIDOHYDROLASE-RELATED"/>
    <property type="match status" value="1"/>
</dbReference>
<organism evidence="3">
    <name type="scientific">Streptomyces sp. R39</name>
    <dbReference type="NCBI Taxonomy" id="3238631"/>
    <lineage>
        <taxon>Bacteria</taxon>
        <taxon>Bacillati</taxon>
        <taxon>Actinomycetota</taxon>
        <taxon>Actinomycetes</taxon>
        <taxon>Kitasatosporales</taxon>
        <taxon>Streptomycetaceae</taxon>
        <taxon>Streptomyces</taxon>
    </lineage>
</organism>
<protein>
    <submittedName>
        <fullName evidence="3">Hydrolase</fullName>
    </submittedName>
</protein>
<feature type="domain" description="Isochorismatase-like" evidence="2">
    <location>
        <begin position="10"/>
        <end position="183"/>
    </location>
</feature>
<evidence type="ECO:0000256" key="1">
    <source>
        <dbReference type="ARBA" id="ARBA00022801"/>
    </source>
</evidence>
<dbReference type="AlphaFoldDB" id="A0AB39QF79"/>
<reference evidence="3" key="1">
    <citation type="submission" date="2024-07" db="EMBL/GenBank/DDBJ databases">
        <authorList>
            <person name="Yu S.T."/>
        </authorList>
    </citation>
    <scope>NUCLEOTIDE SEQUENCE</scope>
    <source>
        <strain evidence="3">R39</strain>
    </source>
</reference>
<dbReference type="GO" id="GO:0016787">
    <property type="term" value="F:hydrolase activity"/>
    <property type="evidence" value="ECO:0007669"/>
    <property type="project" value="UniProtKB-KW"/>
</dbReference>
<proteinExistence type="predicted"/>
<dbReference type="PANTHER" id="PTHR43540:SF7">
    <property type="entry name" value="ISOCHORISMATASE FAMILY PROTEIN YECD"/>
    <property type="match status" value="1"/>
</dbReference>
<dbReference type="RefSeq" id="WP_369220980.1">
    <property type="nucleotide sequence ID" value="NZ_CP163441.1"/>
</dbReference>